<proteinExistence type="predicted"/>
<dbReference type="Proteomes" id="UP001391051">
    <property type="component" value="Unassembled WGS sequence"/>
</dbReference>
<feature type="domain" description="GST N-terminal" evidence="1">
    <location>
        <begin position="18"/>
        <end position="110"/>
    </location>
</feature>
<accession>A0ABR1PY42</accession>
<dbReference type="CDD" id="cd03038">
    <property type="entry name" value="GST_N_etherase_LigE"/>
    <property type="match status" value="1"/>
</dbReference>
<name>A0ABR1PY42_9PEZI</name>
<dbReference type="RefSeq" id="XP_066694701.1">
    <property type="nucleotide sequence ID" value="XM_066848005.1"/>
</dbReference>
<evidence type="ECO:0000259" key="1">
    <source>
        <dbReference type="PROSITE" id="PS50404"/>
    </source>
</evidence>
<protein>
    <recommendedName>
        <fullName evidence="1">GST N-terminal domain-containing protein</fullName>
    </recommendedName>
</protein>
<dbReference type="InterPro" id="IPR004045">
    <property type="entry name" value="Glutathione_S-Trfase_N"/>
</dbReference>
<dbReference type="Gene3D" id="3.40.30.10">
    <property type="entry name" value="Glutaredoxin"/>
    <property type="match status" value="1"/>
</dbReference>
<reference evidence="2 3" key="1">
    <citation type="submission" date="2023-01" db="EMBL/GenBank/DDBJ databases">
        <title>Analysis of 21 Apiospora genomes using comparative genomics revels a genus with tremendous synthesis potential of carbohydrate active enzymes and secondary metabolites.</title>
        <authorList>
            <person name="Sorensen T."/>
        </authorList>
    </citation>
    <scope>NUCLEOTIDE SEQUENCE [LARGE SCALE GENOMIC DNA]</scope>
    <source>
        <strain evidence="2 3">CBS 24483</strain>
    </source>
</reference>
<sequence>MAATTPVSSSDPIVFYDIASGPPIRPFAPNPWKTRYALNFKRANFVTQWVDLADVTSTRKSLGAEPVRFHPNGEPFYTLPAIKDPSANDTVVADSFDIAVYLDKKYPDAPSLFRNAALPSSSSPIGLYASFNAHMDTIFPLGAALGCEDFPFNPATAAQCQAEFCRRIGAQTWDELVVRGGGADQDAGVVADLDGGGGQVLPVLRGALYWGQGGRLCGYHHWRLADDVQPHGARVGGDADVAWGVWGRLHDALVPYRGTW</sequence>
<organism evidence="2 3">
    <name type="scientific">Apiospora aurea</name>
    <dbReference type="NCBI Taxonomy" id="335848"/>
    <lineage>
        <taxon>Eukaryota</taxon>
        <taxon>Fungi</taxon>
        <taxon>Dikarya</taxon>
        <taxon>Ascomycota</taxon>
        <taxon>Pezizomycotina</taxon>
        <taxon>Sordariomycetes</taxon>
        <taxon>Xylariomycetidae</taxon>
        <taxon>Amphisphaeriales</taxon>
        <taxon>Apiosporaceae</taxon>
        <taxon>Apiospora</taxon>
    </lineage>
</organism>
<dbReference type="GeneID" id="92081067"/>
<keyword evidence="3" id="KW-1185">Reference proteome</keyword>
<dbReference type="InterPro" id="IPR036249">
    <property type="entry name" value="Thioredoxin-like_sf"/>
</dbReference>
<evidence type="ECO:0000313" key="2">
    <source>
        <dbReference type="EMBL" id="KAK7942670.1"/>
    </source>
</evidence>
<dbReference type="EMBL" id="JAQQWE010000008">
    <property type="protein sequence ID" value="KAK7942670.1"/>
    <property type="molecule type" value="Genomic_DNA"/>
</dbReference>
<evidence type="ECO:0000313" key="3">
    <source>
        <dbReference type="Proteomes" id="UP001391051"/>
    </source>
</evidence>
<gene>
    <name evidence="2" type="ORF">PG986_011783</name>
</gene>
<comment type="caution">
    <text evidence="2">The sequence shown here is derived from an EMBL/GenBank/DDBJ whole genome shotgun (WGS) entry which is preliminary data.</text>
</comment>
<dbReference type="PROSITE" id="PS50404">
    <property type="entry name" value="GST_NTER"/>
    <property type="match status" value="1"/>
</dbReference>
<dbReference type="Pfam" id="PF13409">
    <property type="entry name" value="GST_N_2"/>
    <property type="match status" value="1"/>
</dbReference>
<dbReference type="SUPFAM" id="SSF52833">
    <property type="entry name" value="Thioredoxin-like"/>
    <property type="match status" value="1"/>
</dbReference>